<name>A0A2V3UI29_9HYPH</name>
<evidence type="ECO:0000313" key="3">
    <source>
        <dbReference type="Proteomes" id="UP000248021"/>
    </source>
</evidence>
<feature type="transmembrane region" description="Helical" evidence="1">
    <location>
        <begin position="87"/>
        <end position="108"/>
    </location>
</feature>
<keyword evidence="1" id="KW-1133">Transmembrane helix</keyword>
<dbReference type="AlphaFoldDB" id="A0A2V3UI29"/>
<evidence type="ECO:0000256" key="1">
    <source>
        <dbReference type="SAM" id="Phobius"/>
    </source>
</evidence>
<keyword evidence="3" id="KW-1185">Reference proteome</keyword>
<dbReference type="EMBL" id="QJJK01000001">
    <property type="protein sequence ID" value="PXW64400.1"/>
    <property type="molecule type" value="Genomic_DNA"/>
</dbReference>
<organism evidence="2 3">
    <name type="scientific">Chelatococcus asaccharovorans</name>
    <dbReference type="NCBI Taxonomy" id="28210"/>
    <lineage>
        <taxon>Bacteria</taxon>
        <taxon>Pseudomonadati</taxon>
        <taxon>Pseudomonadota</taxon>
        <taxon>Alphaproteobacteria</taxon>
        <taxon>Hyphomicrobiales</taxon>
        <taxon>Chelatococcaceae</taxon>
        <taxon>Chelatococcus</taxon>
    </lineage>
</organism>
<keyword evidence="1" id="KW-0472">Membrane</keyword>
<dbReference type="Proteomes" id="UP000248021">
    <property type="component" value="Unassembled WGS sequence"/>
</dbReference>
<comment type="caution">
    <text evidence="2">The sequence shown here is derived from an EMBL/GenBank/DDBJ whole genome shotgun (WGS) entry which is preliminary data.</text>
</comment>
<accession>A0A2V3UI29</accession>
<reference evidence="2 3" key="1">
    <citation type="submission" date="2018-05" db="EMBL/GenBank/DDBJ databases">
        <title>Genomic Encyclopedia of Type Strains, Phase IV (KMG-IV): sequencing the most valuable type-strain genomes for metagenomic binning, comparative biology and taxonomic classification.</title>
        <authorList>
            <person name="Goeker M."/>
        </authorList>
    </citation>
    <scope>NUCLEOTIDE SEQUENCE [LARGE SCALE GENOMIC DNA]</scope>
    <source>
        <strain evidence="2 3">DSM 6462</strain>
    </source>
</reference>
<proteinExistence type="predicted"/>
<gene>
    <name evidence="2" type="ORF">C7450_101155</name>
</gene>
<keyword evidence="1" id="KW-0812">Transmembrane</keyword>
<feature type="transmembrane region" description="Helical" evidence="1">
    <location>
        <begin position="50"/>
        <end position="75"/>
    </location>
</feature>
<sequence>MVSSFLACAGVTIISAAVSLGFSVAAVRTAPAEARGVAQYATSRSAALLIAGLLALAAAPAWLAAIALTMVLVQAGDAAIGARSGSLLKTAGPAATAIFNLAALLWMMSTAST</sequence>
<protein>
    <recommendedName>
        <fullName evidence="4">DoxX-like protein</fullName>
    </recommendedName>
</protein>
<evidence type="ECO:0000313" key="2">
    <source>
        <dbReference type="EMBL" id="PXW64400.1"/>
    </source>
</evidence>
<evidence type="ECO:0008006" key="4">
    <source>
        <dbReference type="Google" id="ProtNLM"/>
    </source>
</evidence>
<dbReference type="RefSeq" id="WP_210206332.1">
    <property type="nucleotide sequence ID" value="NZ_JAHBRY010000001.1"/>
</dbReference>